<dbReference type="SFLD" id="SFLDS00003">
    <property type="entry name" value="Haloacid_Dehalogenase"/>
    <property type="match status" value="1"/>
</dbReference>
<evidence type="ECO:0000256" key="5">
    <source>
        <dbReference type="ARBA" id="ARBA00022741"/>
    </source>
</evidence>
<dbReference type="NCBIfam" id="TIGR01494">
    <property type="entry name" value="ATPase_P-type"/>
    <property type="match status" value="2"/>
</dbReference>
<evidence type="ECO:0000256" key="1">
    <source>
        <dbReference type="ARBA" id="ARBA00004127"/>
    </source>
</evidence>
<comment type="caution">
    <text evidence="13">The sequence shown here is derived from an EMBL/GenBank/DDBJ whole genome shotgun (WGS) entry which is preliminary data.</text>
</comment>
<dbReference type="InterPro" id="IPR036412">
    <property type="entry name" value="HAD-like_sf"/>
</dbReference>
<evidence type="ECO:0000256" key="11">
    <source>
        <dbReference type="SAM" id="Phobius"/>
    </source>
</evidence>
<feature type="transmembrane region" description="Helical" evidence="11">
    <location>
        <begin position="849"/>
        <end position="869"/>
    </location>
</feature>
<dbReference type="GO" id="GO:0016887">
    <property type="term" value="F:ATP hydrolysis activity"/>
    <property type="evidence" value="ECO:0007669"/>
    <property type="project" value="InterPro"/>
</dbReference>
<evidence type="ECO:0000256" key="2">
    <source>
        <dbReference type="ARBA" id="ARBA00005675"/>
    </source>
</evidence>
<dbReference type="InterPro" id="IPR004014">
    <property type="entry name" value="ATPase_P-typ_cation-transptr_N"/>
</dbReference>
<dbReference type="Pfam" id="PF00689">
    <property type="entry name" value="Cation_ATPase_C"/>
    <property type="match status" value="1"/>
</dbReference>
<dbReference type="GO" id="GO:0036376">
    <property type="term" value="P:sodium ion export across plasma membrane"/>
    <property type="evidence" value="ECO:0007669"/>
    <property type="project" value="TreeGrafter"/>
</dbReference>
<feature type="transmembrane region" description="Helical" evidence="11">
    <location>
        <begin position="253"/>
        <end position="271"/>
    </location>
</feature>
<dbReference type="InterPro" id="IPR023298">
    <property type="entry name" value="ATPase_P-typ_TM_dom_sf"/>
</dbReference>
<dbReference type="PRINTS" id="PR00119">
    <property type="entry name" value="CATATPASE"/>
</dbReference>
<dbReference type="SMART" id="SM00831">
    <property type="entry name" value="Cation_ATPase_N"/>
    <property type="match status" value="1"/>
</dbReference>
<dbReference type="InterPro" id="IPR018303">
    <property type="entry name" value="ATPase_P-typ_P_site"/>
</dbReference>
<dbReference type="AlphaFoldDB" id="A0A2S9K3V9"/>
<dbReference type="GO" id="GO:0005391">
    <property type="term" value="F:P-type sodium:potassium-exchanging transporter activity"/>
    <property type="evidence" value="ECO:0007669"/>
    <property type="project" value="TreeGrafter"/>
</dbReference>
<dbReference type="InterPro" id="IPR044492">
    <property type="entry name" value="P_typ_ATPase_HD_dom"/>
</dbReference>
<dbReference type="FunFam" id="3.40.50.1000:FF:000028">
    <property type="entry name" value="Calcium-transporting P-type ATPase, putative"/>
    <property type="match status" value="1"/>
</dbReference>
<dbReference type="Gene3D" id="3.40.50.1000">
    <property type="entry name" value="HAD superfamily/HAD-like"/>
    <property type="match status" value="1"/>
</dbReference>
<evidence type="ECO:0000313" key="14">
    <source>
        <dbReference type="Proteomes" id="UP000238589"/>
    </source>
</evidence>
<accession>A0A2S9K3V9</accession>
<dbReference type="GO" id="GO:1990573">
    <property type="term" value="P:potassium ion import across plasma membrane"/>
    <property type="evidence" value="ECO:0007669"/>
    <property type="project" value="TreeGrafter"/>
</dbReference>
<dbReference type="PROSITE" id="PS00154">
    <property type="entry name" value="ATPASE_E1_E2"/>
    <property type="match status" value="1"/>
</dbReference>
<dbReference type="Pfam" id="PF00690">
    <property type="entry name" value="Cation_ATPase_N"/>
    <property type="match status" value="1"/>
</dbReference>
<dbReference type="OrthoDB" id="9814270at2"/>
<keyword evidence="14" id="KW-1185">Reference proteome</keyword>
<keyword evidence="4 11" id="KW-0812">Transmembrane</keyword>
<dbReference type="InterPro" id="IPR001757">
    <property type="entry name" value="P_typ_ATPase"/>
</dbReference>
<dbReference type="InterPro" id="IPR023214">
    <property type="entry name" value="HAD_sf"/>
</dbReference>
<name>A0A2S9K3V9_9BURK</name>
<keyword evidence="10 11" id="KW-0472">Membrane</keyword>
<dbReference type="GO" id="GO:0030007">
    <property type="term" value="P:intracellular potassium ion homeostasis"/>
    <property type="evidence" value="ECO:0007669"/>
    <property type="project" value="TreeGrafter"/>
</dbReference>
<gene>
    <name evidence="13" type="ORF">C6P64_10840</name>
</gene>
<dbReference type="InterPro" id="IPR006068">
    <property type="entry name" value="ATPase_P-typ_cation-transptr_C"/>
</dbReference>
<feature type="domain" description="Cation-transporting P-type ATPase N-terminal" evidence="12">
    <location>
        <begin position="15"/>
        <end position="89"/>
    </location>
</feature>
<dbReference type="GO" id="GO:0006883">
    <property type="term" value="P:intracellular sodium ion homeostasis"/>
    <property type="evidence" value="ECO:0007669"/>
    <property type="project" value="TreeGrafter"/>
</dbReference>
<feature type="transmembrane region" description="Helical" evidence="11">
    <location>
        <begin position="740"/>
        <end position="759"/>
    </location>
</feature>
<comment type="similarity">
    <text evidence="2">Belongs to the cation transport ATPase (P-type) (TC 3.A.3) family. Type IIA subfamily.</text>
</comment>
<dbReference type="PANTHER" id="PTHR43294">
    <property type="entry name" value="SODIUM/POTASSIUM-TRANSPORTING ATPASE SUBUNIT ALPHA"/>
    <property type="match status" value="1"/>
</dbReference>
<evidence type="ECO:0000259" key="12">
    <source>
        <dbReference type="SMART" id="SM00831"/>
    </source>
</evidence>
<evidence type="ECO:0000256" key="10">
    <source>
        <dbReference type="ARBA" id="ARBA00023136"/>
    </source>
</evidence>
<dbReference type="SUPFAM" id="SSF81660">
    <property type="entry name" value="Metal cation-transporting ATPase, ATP-binding domain N"/>
    <property type="match status" value="1"/>
</dbReference>
<keyword evidence="7" id="KW-0460">Magnesium</keyword>
<dbReference type="FunFam" id="2.70.150.10:FF:000160">
    <property type="entry name" value="Sarcoplasmic/endoplasmic reticulum calcium ATPase 1"/>
    <property type="match status" value="1"/>
</dbReference>
<feature type="transmembrane region" description="Helical" evidence="11">
    <location>
        <begin position="881"/>
        <end position="900"/>
    </location>
</feature>
<keyword evidence="6" id="KW-0067">ATP-binding</keyword>
<feature type="transmembrane region" description="Helical" evidence="11">
    <location>
        <begin position="811"/>
        <end position="829"/>
    </location>
</feature>
<dbReference type="PRINTS" id="PR00120">
    <property type="entry name" value="HATPASE"/>
</dbReference>
<keyword evidence="8" id="KW-1278">Translocase</keyword>
<feature type="transmembrane region" description="Helical" evidence="11">
    <location>
        <begin position="283"/>
        <end position="309"/>
    </location>
</feature>
<dbReference type="SFLD" id="SFLDF00027">
    <property type="entry name" value="p-type_atpase"/>
    <property type="match status" value="1"/>
</dbReference>
<dbReference type="GO" id="GO:1902600">
    <property type="term" value="P:proton transmembrane transport"/>
    <property type="evidence" value="ECO:0007669"/>
    <property type="project" value="TreeGrafter"/>
</dbReference>
<dbReference type="PANTHER" id="PTHR43294:SF20">
    <property type="entry name" value="P-TYPE ATPASE"/>
    <property type="match status" value="1"/>
</dbReference>
<evidence type="ECO:0000256" key="8">
    <source>
        <dbReference type="ARBA" id="ARBA00022967"/>
    </source>
</evidence>
<reference evidence="13 14" key="1">
    <citation type="submission" date="2018-03" db="EMBL/GenBank/DDBJ databases">
        <title>Comparative genomics illustrates the genes involved in a hyperalkaliphilic mechanisms of Serpentinomonas isolated from highly-alkaline calcium-rich serpentinized springs.</title>
        <authorList>
            <person name="Suzuki S."/>
            <person name="Ishii S."/>
            <person name="Walworth N."/>
            <person name="Bird L."/>
            <person name="Kuenen J.G."/>
            <person name="Nealson K.H."/>
        </authorList>
    </citation>
    <scope>NUCLEOTIDE SEQUENCE [LARGE SCALE GENOMIC DNA]</scope>
    <source>
        <strain evidence="13 14">P1</strain>
    </source>
</reference>
<evidence type="ECO:0000256" key="3">
    <source>
        <dbReference type="ARBA" id="ARBA00022553"/>
    </source>
</evidence>
<dbReference type="Gene3D" id="1.20.1110.10">
    <property type="entry name" value="Calcium-transporting ATPase, transmembrane domain"/>
    <property type="match status" value="1"/>
</dbReference>
<keyword evidence="5" id="KW-0547">Nucleotide-binding</keyword>
<evidence type="ECO:0000256" key="4">
    <source>
        <dbReference type="ARBA" id="ARBA00022692"/>
    </source>
</evidence>
<dbReference type="SUPFAM" id="SSF81653">
    <property type="entry name" value="Calcium ATPase, transduction domain A"/>
    <property type="match status" value="1"/>
</dbReference>
<dbReference type="GO" id="GO:0005524">
    <property type="term" value="F:ATP binding"/>
    <property type="evidence" value="ECO:0007669"/>
    <property type="project" value="UniProtKB-KW"/>
</dbReference>
<feature type="transmembrane region" description="Helical" evidence="11">
    <location>
        <begin position="780"/>
        <end position="799"/>
    </location>
</feature>
<dbReference type="InterPro" id="IPR059000">
    <property type="entry name" value="ATPase_P-type_domA"/>
</dbReference>
<protein>
    <submittedName>
        <fullName evidence="13">Carbonate dehydratase</fullName>
    </submittedName>
</protein>
<feature type="transmembrane region" description="Helical" evidence="11">
    <location>
        <begin position="715"/>
        <end position="734"/>
    </location>
</feature>
<dbReference type="Pfam" id="PF13246">
    <property type="entry name" value="Cation_ATPase"/>
    <property type="match status" value="1"/>
</dbReference>
<dbReference type="InterPro" id="IPR008250">
    <property type="entry name" value="ATPase_P-typ_transduc_dom_A_sf"/>
</dbReference>
<dbReference type="SUPFAM" id="SSF81665">
    <property type="entry name" value="Calcium ATPase, transmembrane domain M"/>
    <property type="match status" value="1"/>
</dbReference>
<dbReference type="SUPFAM" id="SSF56784">
    <property type="entry name" value="HAD-like"/>
    <property type="match status" value="1"/>
</dbReference>
<dbReference type="Proteomes" id="UP000238589">
    <property type="component" value="Unassembled WGS sequence"/>
</dbReference>
<dbReference type="InterPro" id="IPR023299">
    <property type="entry name" value="ATPase_P-typ_cyto_dom_N"/>
</dbReference>
<evidence type="ECO:0000256" key="9">
    <source>
        <dbReference type="ARBA" id="ARBA00022989"/>
    </source>
</evidence>
<dbReference type="Gene3D" id="2.70.150.10">
    <property type="entry name" value="Calcium-transporting ATPase, cytoplasmic transduction domain A"/>
    <property type="match status" value="1"/>
</dbReference>
<dbReference type="GO" id="GO:0005886">
    <property type="term" value="C:plasma membrane"/>
    <property type="evidence" value="ECO:0007669"/>
    <property type="project" value="TreeGrafter"/>
</dbReference>
<feature type="transmembrane region" description="Helical" evidence="11">
    <location>
        <begin position="86"/>
        <end position="106"/>
    </location>
</feature>
<proteinExistence type="inferred from homology"/>
<comment type="subcellular location">
    <subcellularLocation>
        <location evidence="1">Endomembrane system</location>
        <topology evidence="1">Multi-pass membrane protein</topology>
    </subcellularLocation>
</comment>
<dbReference type="EMBL" id="PVLQ01000035">
    <property type="protein sequence ID" value="PRD65143.1"/>
    <property type="molecule type" value="Genomic_DNA"/>
</dbReference>
<dbReference type="GO" id="GO:0012505">
    <property type="term" value="C:endomembrane system"/>
    <property type="evidence" value="ECO:0007669"/>
    <property type="project" value="UniProtKB-SubCell"/>
</dbReference>
<keyword evidence="3" id="KW-0597">Phosphoprotein</keyword>
<dbReference type="RefSeq" id="WP_105748581.1">
    <property type="nucleotide sequence ID" value="NZ_PVLQ01000035.1"/>
</dbReference>
<sequence>MSRTPKSFLFEALPSWHALAVADVLTALDADEHLGLSAHAVSQRLQQHGENRLPEKQGRPGWLRFLAQFHNALIYVLLAAGLTTLALGSFIDAGVILSVVLINAIIGHVQEGKAEQALAAVHGMLAGKATVLRDGERHLIDAAELVPGDIVLLEPGDKIPADLRLTRVKNLRIVESALTGESVPVEKSSAAVAPEAGLGDRSCLCFSGTLVSAGQGQGVVIATGASTEIGRIGTLVGDIQGLLTPLMRRLDQFARQITGFILGVALLTMGYGHFVARMDALELFLAVVGLAVAAIPEGMPAVVTIVLAIGTRAMARQKAIVRRLPAVETLGSVTVICTDKTGTLTRNEMTAVRLVLPQAELSVTGTGYEPEGGIHLARQADQTGRSDRPLDPLQLPALQELARAALLCNDAQLRHEAELGWSILGDPTEGALLVLARKAGLEQQATQAEFPRVDALPFESERQFMVTLHHDHQGRHFALLKGAPEKVLALCCSQDGGAPLEADRWHAAVGRAASAGERVLAVAQCDWSPECSSLNWQDIGRRFDLLGLVGMIDPPREEAIAAVAECQRAGIRVKMITGDHAVTAAAIGAQLGLAADRTLTGEAIERLDDASLQQQAAQIDVFARASPEHKLRLIAALQARGQLVAMTGDGVNDAPALKSADIGVAMGGKGTDVAREASDLVLTDDNFATIARAVREGRVVYDNIKKSLMHMLPTNGGEAGVILLAIFAGLPLPVTAGQILWVNTVTSVTLALSLAFEPAERGVMQQTPRPTTESIITRALGYRILFVILLMVCATFAVFNWELNRGNSLELARTAAVNMIVTCELFYLFNVRHFTEHAFKRETLTGNPVALGVAGILVGLQLLFTYAPPMQQLFRSVPLDASSWAVILGFGLLLFVLVEAEKAVLRQARVHRI</sequence>
<evidence type="ECO:0000313" key="13">
    <source>
        <dbReference type="EMBL" id="PRD65143.1"/>
    </source>
</evidence>
<evidence type="ECO:0000256" key="6">
    <source>
        <dbReference type="ARBA" id="ARBA00022840"/>
    </source>
</evidence>
<keyword evidence="9 11" id="KW-1133">Transmembrane helix</keyword>
<dbReference type="SFLD" id="SFLDG00002">
    <property type="entry name" value="C1.7:_P-type_atpase_like"/>
    <property type="match status" value="1"/>
</dbReference>
<evidence type="ECO:0000256" key="7">
    <source>
        <dbReference type="ARBA" id="ARBA00022842"/>
    </source>
</evidence>
<organism evidence="13 14">
    <name type="scientific">Malikia granosa</name>
    <dbReference type="NCBI Taxonomy" id="263067"/>
    <lineage>
        <taxon>Bacteria</taxon>
        <taxon>Pseudomonadati</taxon>
        <taxon>Pseudomonadota</taxon>
        <taxon>Betaproteobacteria</taxon>
        <taxon>Burkholderiales</taxon>
        <taxon>Comamonadaceae</taxon>
        <taxon>Malikia</taxon>
    </lineage>
</organism>
<dbReference type="InterPro" id="IPR050510">
    <property type="entry name" value="Cation_transp_ATPase_P-type"/>
</dbReference>
<dbReference type="Pfam" id="PF00122">
    <property type="entry name" value="E1-E2_ATPase"/>
    <property type="match status" value="1"/>
</dbReference>
<dbReference type="Gene3D" id="3.40.1110.10">
    <property type="entry name" value="Calcium-transporting ATPase, cytoplasmic domain N"/>
    <property type="match status" value="1"/>
</dbReference>